<accession>A0ABU8LL34</accession>
<keyword evidence="5" id="KW-1185">Reference proteome</keyword>
<comment type="similarity">
    <text evidence="1">Belongs to the DprA/Smf family.</text>
</comment>
<name>A0ABU8LL34_9MICO</name>
<evidence type="ECO:0000256" key="2">
    <source>
        <dbReference type="SAM" id="MobiDB-lite"/>
    </source>
</evidence>
<evidence type="ECO:0000313" key="5">
    <source>
        <dbReference type="Proteomes" id="UP001366085"/>
    </source>
</evidence>
<dbReference type="PANTHER" id="PTHR43022">
    <property type="entry name" value="PROTEIN SMF"/>
    <property type="match status" value="1"/>
</dbReference>
<evidence type="ECO:0000259" key="3">
    <source>
        <dbReference type="Pfam" id="PF02481"/>
    </source>
</evidence>
<dbReference type="EMBL" id="JBBDGN010000006">
    <property type="protein sequence ID" value="MEJ1091695.1"/>
    <property type="molecule type" value="Genomic_DNA"/>
</dbReference>
<evidence type="ECO:0000313" key="4">
    <source>
        <dbReference type="EMBL" id="MEJ1091695.1"/>
    </source>
</evidence>
<evidence type="ECO:0000256" key="1">
    <source>
        <dbReference type="ARBA" id="ARBA00006525"/>
    </source>
</evidence>
<proteinExistence type="inferred from homology"/>
<dbReference type="Gene3D" id="3.40.50.450">
    <property type="match status" value="1"/>
</dbReference>
<protein>
    <submittedName>
        <fullName evidence="4">DNA-processing protein DprA</fullName>
    </submittedName>
</protein>
<sequence length="336" mass="34898">MARLVEQVAGERQARMVLSMIAEPGDPVTGRILRQVGGVETLRLIEDDRAGVPGMNRADTIAWRDRMTAKIDPEVPGRVARLQDGRIGTLIPADEHWPVSLNELGDRTPYVLWTRGGTSFLGGRVEDRVTITGARAASAYGTAVAEELAAELANQERVVVAGGAYGIEGAAHQAVLAAGGSTVAVLAGGVDRPYPSGHAEMLDRIGDLGLLVSEVPPGAAPSRQRFVARSRLLAAVSGATVIPEASPRSMSLHVATEAQRLGRPVGAVPGPVTSVTSAGPHELIKRGAAEIVTDAADVTALLAPRLDLVRPVDREAPGRQLDTPTPGATPPGGPGL</sequence>
<dbReference type="InterPro" id="IPR057666">
    <property type="entry name" value="DrpA_SLOG"/>
</dbReference>
<dbReference type="InterPro" id="IPR003488">
    <property type="entry name" value="DprA"/>
</dbReference>
<reference evidence="4 5" key="1">
    <citation type="submission" date="2024-02" db="EMBL/GenBank/DDBJ databases">
        <authorList>
            <person name="Saticioglu I.B."/>
        </authorList>
    </citation>
    <scope>NUCLEOTIDE SEQUENCE [LARGE SCALE GENOMIC DNA]</scope>
    <source>
        <strain evidence="4 5">Mu-43</strain>
    </source>
</reference>
<dbReference type="Proteomes" id="UP001366085">
    <property type="component" value="Unassembled WGS sequence"/>
</dbReference>
<gene>
    <name evidence="4" type="ORF">WDU93_08290</name>
</gene>
<dbReference type="Pfam" id="PF02481">
    <property type="entry name" value="DNA_processg_A"/>
    <property type="match status" value="1"/>
</dbReference>
<feature type="compositionally biased region" description="Pro residues" evidence="2">
    <location>
        <begin position="327"/>
        <end position="336"/>
    </location>
</feature>
<feature type="domain" description="Smf/DprA SLOG" evidence="3">
    <location>
        <begin position="90"/>
        <end position="301"/>
    </location>
</feature>
<feature type="region of interest" description="Disordered" evidence="2">
    <location>
        <begin position="311"/>
        <end position="336"/>
    </location>
</feature>
<organism evidence="4 5">
    <name type="scientific">Microbacterium istanbulense</name>
    <dbReference type="NCBI Taxonomy" id="3122049"/>
    <lineage>
        <taxon>Bacteria</taxon>
        <taxon>Bacillati</taxon>
        <taxon>Actinomycetota</taxon>
        <taxon>Actinomycetes</taxon>
        <taxon>Micrococcales</taxon>
        <taxon>Microbacteriaceae</taxon>
        <taxon>Microbacterium</taxon>
    </lineage>
</organism>
<dbReference type="RefSeq" id="WP_293783080.1">
    <property type="nucleotide sequence ID" value="NZ_JBBDGN010000006.1"/>
</dbReference>
<dbReference type="PANTHER" id="PTHR43022:SF1">
    <property type="entry name" value="PROTEIN SMF"/>
    <property type="match status" value="1"/>
</dbReference>
<dbReference type="SUPFAM" id="SSF102405">
    <property type="entry name" value="MCP/YpsA-like"/>
    <property type="match status" value="1"/>
</dbReference>
<comment type="caution">
    <text evidence="4">The sequence shown here is derived from an EMBL/GenBank/DDBJ whole genome shotgun (WGS) entry which is preliminary data.</text>
</comment>